<dbReference type="Pfam" id="PF05534">
    <property type="entry name" value="HicB"/>
    <property type="match status" value="1"/>
</dbReference>
<dbReference type="RefSeq" id="WP_077813255.1">
    <property type="nucleotide sequence ID" value="NZ_CP014692.1"/>
</dbReference>
<dbReference type="InterPro" id="IPR008651">
    <property type="entry name" value="Uncharacterised_HicB"/>
</dbReference>
<dbReference type="Proteomes" id="UP000188937">
    <property type="component" value="Chromosome"/>
</dbReference>
<gene>
    <name evidence="1" type="ORF">A0U92_10905</name>
</gene>
<evidence type="ECO:0000313" key="2">
    <source>
        <dbReference type="Proteomes" id="UP000188937"/>
    </source>
</evidence>
<dbReference type="SUPFAM" id="SSF47598">
    <property type="entry name" value="Ribbon-helix-helix"/>
    <property type="match status" value="1"/>
</dbReference>
<evidence type="ECO:0000313" key="1">
    <source>
        <dbReference type="EMBL" id="AQS85210.1"/>
    </source>
</evidence>
<dbReference type="GO" id="GO:0006355">
    <property type="term" value="P:regulation of DNA-templated transcription"/>
    <property type="evidence" value="ECO:0007669"/>
    <property type="project" value="InterPro"/>
</dbReference>
<reference evidence="1 2" key="1">
    <citation type="submission" date="2016-03" db="EMBL/GenBank/DDBJ databases">
        <title>Acetic acid bacteria sequencing.</title>
        <authorList>
            <person name="Brandt J."/>
            <person name="Jakob F."/>
            <person name="Vogel R.F."/>
        </authorList>
    </citation>
    <scope>NUCLEOTIDE SEQUENCE [LARGE SCALE GENOMIC DNA]</scope>
    <source>
        <strain evidence="1 2">TMW2.1153</strain>
    </source>
</reference>
<keyword evidence="2" id="KW-1185">Reference proteome</keyword>
<protein>
    <submittedName>
        <fullName evidence="1">DNA repair protein</fullName>
    </submittedName>
</protein>
<dbReference type="InterPro" id="IPR035069">
    <property type="entry name" value="TTHA1013/TTHA0281-like"/>
</dbReference>
<name>A0A1U9KHE8_ACEAC</name>
<sequence>MNNMMEISGHRAVIQFDPEIGLFRGEFVGLNGGADFYADSVEGLRQEGETSLRVFLEMCTEKGIEPVKHYFGKFQVRLPPEAHARAVEMAAARGVSLNRLVQDALEHVAG</sequence>
<proteinExistence type="predicted"/>
<organism evidence="1 2">
    <name type="scientific">Acetobacter aceti</name>
    <dbReference type="NCBI Taxonomy" id="435"/>
    <lineage>
        <taxon>Bacteria</taxon>
        <taxon>Pseudomonadati</taxon>
        <taxon>Pseudomonadota</taxon>
        <taxon>Alphaproteobacteria</taxon>
        <taxon>Acetobacterales</taxon>
        <taxon>Acetobacteraceae</taxon>
        <taxon>Acetobacter</taxon>
        <taxon>Acetobacter subgen. Acetobacter</taxon>
    </lineage>
</organism>
<dbReference type="InterPro" id="IPR010985">
    <property type="entry name" value="Ribbon_hlx_hlx"/>
</dbReference>
<dbReference type="EMBL" id="CP014692">
    <property type="protein sequence ID" value="AQS85210.1"/>
    <property type="molecule type" value="Genomic_DNA"/>
</dbReference>
<dbReference type="OrthoDB" id="5297106at2"/>
<accession>A0A1U9KHE8</accession>
<dbReference type="KEGG" id="aace:A0U92_10905"/>
<dbReference type="SUPFAM" id="SSF143100">
    <property type="entry name" value="TTHA1013/TTHA0281-like"/>
    <property type="match status" value="1"/>
</dbReference>
<dbReference type="AlphaFoldDB" id="A0A1U9KHE8"/>